<evidence type="ECO:0008006" key="4">
    <source>
        <dbReference type="Google" id="ProtNLM"/>
    </source>
</evidence>
<keyword evidence="3" id="KW-1185">Reference proteome</keyword>
<dbReference type="GeneID" id="8098275"/>
<dbReference type="VEuPathDB" id="FungiDB:TSTA_053240"/>
<feature type="signal peptide" evidence="1">
    <location>
        <begin position="1"/>
        <end position="22"/>
    </location>
</feature>
<dbReference type="OrthoDB" id="4540831at2759"/>
<dbReference type="InParanoid" id="B8MQX1"/>
<keyword evidence="1" id="KW-0732">Signal</keyword>
<organism evidence="2 3">
    <name type="scientific">Talaromyces stipitatus (strain ATCC 10500 / CBS 375.48 / QM 6759 / NRRL 1006)</name>
    <name type="common">Penicillium stipitatum</name>
    <dbReference type="NCBI Taxonomy" id="441959"/>
    <lineage>
        <taxon>Eukaryota</taxon>
        <taxon>Fungi</taxon>
        <taxon>Dikarya</taxon>
        <taxon>Ascomycota</taxon>
        <taxon>Pezizomycotina</taxon>
        <taxon>Eurotiomycetes</taxon>
        <taxon>Eurotiomycetidae</taxon>
        <taxon>Eurotiales</taxon>
        <taxon>Trichocomaceae</taxon>
        <taxon>Talaromyces</taxon>
        <taxon>Talaromyces sect. Talaromyces</taxon>
    </lineage>
</organism>
<proteinExistence type="predicted"/>
<feature type="chain" id="PRO_5002875310" description="Secreted protein" evidence="1">
    <location>
        <begin position="23"/>
        <end position="106"/>
    </location>
</feature>
<accession>B8MQX1</accession>
<evidence type="ECO:0000313" key="3">
    <source>
        <dbReference type="Proteomes" id="UP000001745"/>
    </source>
</evidence>
<gene>
    <name evidence="2" type="ORF">TSTA_053240</name>
</gene>
<dbReference type="HOGENOM" id="CLU_2224957_0_0_1"/>
<protein>
    <recommendedName>
        <fullName evidence="4">Secreted protein</fullName>
    </recommendedName>
</protein>
<dbReference type="Proteomes" id="UP000001745">
    <property type="component" value="Unassembled WGS sequence"/>
</dbReference>
<dbReference type="EMBL" id="EQ962659">
    <property type="protein sequence ID" value="EED12806.1"/>
    <property type="molecule type" value="Genomic_DNA"/>
</dbReference>
<reference evidence="3" key="1">
    <citation type="journal article" date="2015" name="Genome Announc.">
        <title>Genome sequence of the AIDS-associated pathogen Penicillium marneffei (ATCC18224) and its near taxonomic relative Talaromyces stipitatus (ATCC10500).</title>
        <authorList>
            <person name="Nierman W.C."/>
            <person name="Fedorova-Abrams N.D."/>
            <person name="Andrianopoulos A."/>
        </authorList>
    </citation>
    <scope>NUCLEOTIDE SEQUENCE [LARGE SCALE GENOMIC DNA]</scope>
    <source>
        <strain evidence="3">ATCC 10500 / CBS 375.48 / QM 6759 / NRRL 1006</strain>
    </source>
</reference>
<dbReference type="eggNOG" id="ENOG502TGZA">
    <property type="taxonomic scope" value="Eukaryota"/>
</dbReference>
<evidence type="ECO:0000313" key="2">
    <source>
        <dbReference type="EMBL" id="EED12806.1"/>
    </source>
</evidence>
<sequence length="106" mass="11343">MAPVMSIFYQAVLFAFVTVSRADSAMFSQFIGATAVPATFTGDLAASATICTNYLHGIPETSGLPASAASQVFQQEVDGDRQESTSVVARQVRVRASLVLEEMHRL</sequence>
<evidence type="ECO:0000256" key="1">
    <source>
        <dbReference type="SAM" id="SignalP"/>
    </source>
</evidence>
<dbReference type="AlphaFoldDB" id="B8MQX1"/>
<name>B8MQX1_TALSN</name>
<dbReference type="RefSeq" id="XP_002486917.1">
    <property type="nucleotide sequence ID" value="XM_002486872.1"/>
</dbReference>